<sequence length="137" mass="15302">MMKYFLLPALAILLGACGGSNSVQQINGEADTVLMDVFKSGDVDKLDKIVADDFVNHSREGQVGLDSLKLSIKGFHLNMKNLKMEVITKMANDDYVSNWVRFTGGNPTVLIEGIEVTRYYDGLAKEHWFFPGLQDNR</sequence>
<feature type="domain" description="SnoaL-like" evidence="1">
    <location>
        <begin position="35"/>
        <end position="127"/>
    </location>
</feature>
<name>A0ABR7VDZ1_9FLAO</name>
<reference evidence="2 3" key="1">
    <citation type="submission" date="2020-05" db="EMBL/GenBank/DDBJ databases">
        <title>The draft genome sequence of Maribacter arenosus CAU 1321.</title>
        <authorList>
            <person name="Mu L."/>
        </authorList>
    </citation>
    <scope>NUCLEOTIDE SEQUENCE [LARGE SCALE GENOMIC DNA]</scope>
    <source>
        <strain evidence="2 3">CAU 1321</strain>
    </source>
</reference>
<gene>
    <name evidence="2" type="ORF">HPE63_14260</name>
</gene>
<dbReference type="Pfam" id="PF12680">
    <property type="entry name" value="SnoaL_2"/>
    <property type="match status" value="1"/>
</dbReference>
<dbReference type="InterPro" id="IPR037401">
    <property type="entry name" value="SnoaL-like"/>
</dbReference>
<protein>
    <submittedName>
        <fullName evidence="2">Nuclear transport factor 2 family protein</fullName>
    </submittedName>
</protein>
<accession>A0ABR7VDZ1</accession>
<dbReference type="PROSITE" id="PS51257">
    <property type="entry name" value="PROKAR_LIPOPROTEIN"/>
    <property type="match status" value="1"/>
</dbReference>
<keyword evidence="3" id="KW-1185">Reference proteome</keyword>
<dbReference type="RefSeq" id="WP_188314966.1">
    <property type="nucleotide sequence ID" value="NZ_JABTCG010000005.1"/>
</dbReference>
<dbReference type="SUPFAM" id="SSF54427">
    <property type="entry name" value="NTF2-like"/>
    <property type="match status" value="1"/>
</dbReference>
<dbReference type="Proteomes" id="UP000598350">
    <property type="component" value="Unassembled WGS sequence"/>
</dbReference>
<dbReference type="EMBL" id="JABTCG010000005">
    <property type="protein sequence ID" value="MBD0851842.1"/>
    <property type="molecule type" value="Genomic_DNA"/>
</dbReference>
<evidence type="ECO:0000259" key="1">
    <source>
        <dbReference type="Pfam" id="PF12680"/>
    </source>
</evidence>
<comment type="caution">
    <text evidence="2">The sequence shown here is derived from an EMBL/GenBank/DDBJ whole genome shotgun (WGS) entry which is preliminary data.</text>
</comment>
<dbReference type="InterPro" id="IPR032710">
    <property type="entry name" value="NTF2-like_dom_sf"/>
</dbReference>
<proteinExistence type="predicted"/>
<evidence type="ECO:0000313" key="2">
    <source>
        <dbReference type="EMBL" id="MBD0851842.1"/>
    </source>
</evidence>
<evidence type="ECO:0000313" key="3">
    <source>
        <dbReference type="Proteomes" id="UP000598350"/>
    </source>
</evidence>
<dbReference type="Gene3D" id="3.10.450.50">
    <property type="match status" value="1"/>
</dbReference>
<organism evidence="2 3">
    <name type="scientific">Maribacter arenosus</name>
    <dbReference type="NCBI Taxonomy" id="1854708"/>
    <lineage>
        <taxon>Bacteria</taxon>
        <taxon>Pseudomonadati</taxon>
        <taxon>Bacteroidota</taxon>
        <taxon>Flavobacteriia</taxon>
        <taxon>Flavobacteriales</taxon>
        <taxon>Flavobacteriaceae</taxon>
        <taxon>Maribacter</taxon>
    </lineage>
</organism>